<keyword evidence="3" id="KW-1185">Reference proteome</keyword>
<dbReference type="Proteomes" id="UP000030889">
    <property type="component" value="Unassembled WGS sequence"/>
</dbReference>
<dbReference type="Pfam" id="PF13004">
    <property type="entry name" value="BACON"/>
    <property type="match status" value="1"/>
</dbReference>
<dbReference type="InterPro" id="IPR013783">
    <property type="entry name" value="Ig-like_fold"/>
</dbReference>
<accession>A0ABR4YGS6</accession>
<dbReference type="Gene3D" id="2.60.40.10">
    <property type="entry name" value="Immunoglobulins"/>
    <property type="match status" value="1"/>
</dbReference>
<dbReference type="InterPro" id="IPR024361">
    <property type="entry name" value="BACON"/>
</dbReference>
<proteinExistence type="predicted"/>
<protein>
    <recommendedName>
        <fullName evidence="1">BACON domain-containing protein</fullName>
    </recommendedName>
</protein>
<feature type="domain" description="BACON" evidence="1">
    <location>
        <begin position="50"/>
        <end position="103"/>
    </location>
</feature>
<evidence type="ECO:0000313" key="2">
    <source>
        <dbReference type="EMBL" id="KHE40127.1"/>
    </source>
</evidence>
<reference evidence="2 3" key="1">
    <citation type="submission" date="2014-09" db="EMBL/GenBank/DDBJ databases">
        <title>Alistipes sp. 627, sp. nov., a novel member of the family Rikenellaceae isolated from human faeces.</title>
        <authorList>
            <person name="Shkoporov A.N."/>
            <person name="Chaplin A.V."/>
            <person name="Motuzova O.V."/>
            <person name="Kafarskaia L.I."/>
            <person name="Khokhlova E.V."/>
            <person name="Efimov B.A."/>
        </authorList>
    </citation>
    <scope>NUCLEOTIDE SEQUENCE [LARGE SCALE GENOMIC DNA]</scope>
    <source>
        <strain evidence="2 3">627</strain>
    </source>
</reference>
<dbReference type="CDD" id="cd14948">
    <property type="entry name" value="BACON"/>
    <property type="match status" value="1"/>
</dbReference>
<dbReference type="EMBL" id="JRGF01000027">
    <property type="protein sequence ID" value="KHE40127.1"/>
    <property type="molecule type" value="Genomic_DNA"/>
</dbReference>
<evidence type="ECO:0000313" key="3">
    <source>
        <dbReference type="Proteomes" id="UP000030889"/>
    </source>
</evidence>
<gene>
    <name evidence="2" type="ORF">LG35_10105</name>
</gene>
<evidence type="ECO:0000259" key="1">
    <source>
        <dbReference type="Pfam" id="PF13004"/>
    </source>
</evidence>
<comment type="caution">
    <text evidence="2">The sequence shown here is derived from an EMBL/GenBank/DDBJ whole genome shotgun (WGS) entry which is preliminary data.</text>
</comment>
<sequence length="485" mass="53071">MAGLLVLAALTGCTTDQEEYHYVNLSQIACTFLGTDNQPLEITVKTSPTAYEASPGATWVKAEKSENGTTLTLTVEDNNTGTERNTVIVVTAGQASQEIIINQLPTENEFARYRRMLNFSSGGVMSPNGRYIGGYVPSLAADDSWLRSPTIIDLKTGEVYEFGPFPEALYYFTNTSCITDQGLLFIDDGYNGGQIAIDLTGNITVPAAPSGFECKPTISETSADGRYWVGYAKEGYGLEYLYKPLLWIDGVPHELPIPDKNFRDEEIWVGVMARGISANGEIIYGTSWENSDFGMLYWVNNGENTGKPKWVGEDVRKVTPVVLERPDGTTYETHIADGLICDATATKISPSGKWIASTYRTEEISENKQAIKKIQKAAFYNTETETTTIVEDYGESMGMYVTDDGIAFIAIGTYASTSSVVYDLNTGTDLGDMADWIKNNYGIIVPDGNISRITPDGSCVLGFSPLASASGVNFFWWYIAPPLEE</sequence>
<organism evidence="2 3">
    <name type="scientific">Alistipes inops</name>
    <dbReference type="NCBI Taxonomy" id="1501391"/>
    <lineage>
        <taxon>Bacteria</taxon>
        <taxon>Pseudomonadati</taxon>
        <taxon>Bacteroidota</taxon>
        <taxon>Bacteroidia</taxon>
        <taxon>Bacteroidales</taxon>
        <taxon>Rikenellaceae</taxon>
        <taxon>Alistipes</taxon>
    </lineage>
</organism>
<name>A0ABR4YGS6_9BACT</name>